<feature type="transmembrane region" description="Helical" evidence="1">
    <location>
        <begin position="126"/>
        <end position="143"/>
    </location>
</feature>
<organism evidence="2 3">
    <name type="scientific">Paractinoplanes brasiliensis</name>
    <dbReference type="NCBI Taxonomy" id="52695"/>
    <lineage>
        <taxon>Bacteria</taxon>
        <taxon>Bacillati</taxon>
        <taxon>Actinomycetota</taxon>
        <taxon>Actinomycetes</taxon>
        <taxon>Micromonosporales</taxon>
        <taxon>Micromonosporaceae</taxon>
        <taxon>Paractinoplanes</taxon>
    </lineage>
</organism>
<reference evidence="2 3" key="1">
    <citation type="submission" date="2019-03" db="EMBL/GenBank/DDBJ databases">
        <title>Sequencing the genomes of 1000 actinobacteria strains.</title>
        <authorList>
            <person name="Klenk H.-P."/>
        </authorList>
    </citation>
    <scope>NUCLEOTIDE SEQUENCE [LARGE SCALE GENOMIC DNA]</scope>
    <source>
        <strain evidence="2 3">DSM 43805</strain>
    </source>
</reference>
<comment type="caution">
    <text evidence="2">The sequence shown here is derived from an EMBL/GenBank/DDBJ whole genome shotgun (WGS) entry which is preliminary data.</text>
</comment>
<dbReference type="EMBL" id="SNWR01000002">
    <property type="protein sequence ID" value="TDO31481.1"/>
    <property type="molecule type" value="Genomic_DNA"/>
</dbReference>
<name>A0A4R6J9A8_9ACTN</name>
<evidence type="ECO:0000313" key="3">
    <source>
        <dbReference type="Proteomes" id="UP000294901"/>
    </source>
</evidence>
<feature type="transmembrane region" description="Helical" evidence="1">
    <location>
        <begin position="55"/>
        <end position="76"/>
    </location>
</feature>
<accession>A0A4R6J9A8</accession>
<keyword evidence="1" id="KW-1133">Transmembrane helix</keyword>
<keyword evidence="1" id="KW-0812">Transmembrane</keyword>
<sequence length="176" mass="18979">MRTGKAASGNPRSMQRSFVRLTHETAEGTASGIYGLIVSAAMLVTAHADRAWREVLAVLVTLTIYWVAERYARIVAERIHEGRRPAWHTVRHQLTHGWELVTASALPLLVLVIVRLAGARMVAAEFAALACCTLLLCVAGWRMGAGGQLTPAERLVSTVTAGAFGAAMIVLKTLLH</sequence>
<keyword evidence="3" id="KW-1185">Reference proteome</keyword>
<evidence type="ECO:0000313" key="2">
    <source>
        <dbReference type="EMBL" id="TDO31481.1"/>
    </source>
</evidence>
<feature type="transmembrane region" description="Helical" evidence="1">
    <location>
        <begin position="96"/>
        <end position="114"/>
    </location>
</feature>
<feature type="transmembrane region" description="Helical" evidence="1">
    <location>
        <begin position="155"/>
        <end position="175"/>
    </location>
</feature>
<keyword evidence="1" id="KW-0472">Membrane</keyword>
<evidence type="ECO:0000256" key="1">
    <source>
        <dbReference type="SAM" id="Phobius"/>
    </source>
</evidence>
<dbReference type="AlphaFoldDB" id="A0A4R6J9A8"/>
<dbReference type="Proteomes" id="UP000294901">
    <property type="component" value="Unassembled WGS sequence"/>
</dbReference>
<gene>
    <name evidence="2" type="ORF">C8E87_6905</name>
</gene>
<proteinExistence type="predicted"/>
<protein>
    <submittedName>
        <fullName evidence="2">Uncharacterized protein</fullName>
    </submittedName>
</protein>